<dbReference type="KEGG" id="cyj:Cyan7822_6388"/>
<evidence type="ECO:0000313" key="1">
    <source>
        <dbReference type="EMBL" id="ADN18175.1"/>
    </source>
</evidence>
<keyword evidence="1" id="KW-0614">Plasmid</keyword>
<protein>
    <submittedName>
        <fullName evidence="1">Uncharacterized protein</fullName>
    </submittedName>
</protein>
<dbReference type="AlphaFoldDB" id="E0UMJ5"/>
<dbReference type="EMBL" id="CP002200">
    <property type="protein sequence ID" value="ADN18175.1"/>
    <property type="molecule type" value="Genomic_DNA"/>
</dbReference>
<name>E0UMJ5_GLOV7</name>
<reference evidence="2" key="1">
    <citation type="journal article" date="2011" name="MBio">
        <title>Novel metabolic attributes of the genus Cyanothece, comprising a group of unicellular nitrogen-fixing Cyanobacteria.</title>
        <authorList>
            <person name="Bandyopadhyay A."/>
            <person name="Elvitigala T."/>
            <person name="Welsh E."/>
            <person name="Stockel J."/>
            <person name="Liberton M."/>
            <person name="Min H."/>
            <person name="Sherman L.A."/>
            <person name="Pakrasi H.B."/>
        </authorList>
    </citation>
    <scope>NUCLEOTIDE SEQUENCE [LARGE SCALE GENOMIC DNA]</scope>
    <source>
        <strain evidence="2">PCC 7822</strain>
        <plasmid evidence="2">Cy782202</plasmid>
    </source>
</reference>
<dbReference type="HOGENOM" id="CLU_1683651_0_0_3"/>
<accession>E0UMJ5</accession>
<geneLocation type="plasmid" evidence="1 2">
    <name>Cy782202</name>
</geneLocation>
<evidence type="ECO:0000313" key="2">
    <source>
        <dbReference type="Proteomes" id="UP000008206"/>
    </source>
</evidence>
<organism evidence="1 2">
    <name type="scientific">Gloeothece verrucosa (strain PCC 7822)</name>
    <name type="common">Cyanothece sp. (strain PCC 7822)</name>
    <dbReference type="NCBI Taxonomy" id="497965"/>
    <lineage>
        <taxon>Bacteria</taxon>
        <taxon>Bacillati</taxon>
        <taxon>Cyanobacteriota</taxon>
        <taxon>Cyanophyceae</taxon>
        <taxon>Oscillatoriophycideae</taxon>
        <taxon>Chroococcales</taxon>
        <taxon>Aphanothecaceae</taxon>
        <taxon>Gloeothece</taxon>
        <taxon>Gloeothece verrucosa</taxon>
    </lineage>
</organism>
<dbReference type="Proteomes" id="UP000008206">
    <property type="component" value="Plasmid Cy782202"/>
</dbReference>
<keyword evidence="2" id="KW-1185">Reference proteome</keyword>
<sequence>METLTLGSELEVKKGDFLIDYKQLAMNAQILEQQIDRIERSGVVAPPNTWISSYVVTKKSGKSYRYYRLMTNKRDKEGKLKKKMLKYLGAEDSKATLKMVAAIKRRNRIQALQRQLKRLMEQEQPQLKRRNRGSSGVNTPLTCFDRMLLVQLQQQLTELIGRFEQLERKLKKTQNPSA</sequence>
<gene>
    <name evidence="1" type="ordered locus">Cyan7822_6388</name>
</gene>
<proteinExistence type="predicted"/>